<evidence type="ECO:0000313" key="3">
    <source>
        <dbReference type="Proteomes" id="UP000004728"/>
    </source>
</evidence>
<comment type="caution">
    <text evidence="2">The sequence shown here is derived from an EMBL/GenBank/DDBJ whole genome shotgun (WGS) entry which is preliminary data.</text>
</comment>
<evidence type="ECO:0000256" key="1">
    <source>
        <dbReference type="SAM" id="MobiDB-lite"/>
    </source>
</evidence>
<gene>
    <name evidence="2" type="ORF">Y88_1001</name>
</gene>
<dbReference type="AlphaFoldDB" id="F1Z941"/>
<dbReference type="HOGENOM" id="CLU_2650869_0_0_5"/>
<name>F1Z941_9SPHN</name>
<evidence type="ECO:0000313" key="2">
    <source>
        <dbReference type="EMBL" id="EGD58939.1"/>
    </source>
</evidence>
<dbReference type="EMBL" id="AEWJ01000038">
    <property type="protein sequence ID" value="EGD58939.1"/>
    <property type="molecule type" value="Genomic_DNA"/>
</dbReference>
<accession>F1Z941</accession>
<dbReference type="InParanoid" id="F1Z941"/>
<sequence>MARIDKHARGHQLISSRAAAGRIPGTGRGSLRWRDRRPGKVSCLRGASRIGVCRFGARDFARSARRSAAVGVHLPR</sequence>
<feature type="region of interest" description="Disordered" evidence="1">
    <location>
        <begin position="1"/>
        <end position="34"/>
    </location>
</feature>
<organism evidence="2 3">
    <name type="scientific">Novosphingobium nitrogenifigens DSM 19370</name>
    <dbReference type="NCBI Taxonomy" id="983920"/>
    <lineage>
        <taxon>Bacteria</taxon>
        <taxon>Pseudomonadati</taxon>
        <taxon>Pseudomonadota</taxon>
        <taxon>Alphaproteobacteria</taxon>
        <taxon>Sphingomonadales</taxon>
        <taxon>Sphingomonadaceae</taxon>
        <taxon>Novosphingobium</taxon>
    </lineage>
</organism>
<protein>
    <submittedName>
        <fullName evidence="2">Uncharacterized protein</fullName>
    </submittedName>
</protein>
<proteinExistence type="predicted"/>
<keyword evidence="3" id="KW-1185">Reference proteome</keyword>
<dbReference type="Proteomes" id="UP000004728">
    <property type="component" value="Unassembled WGS sequence"/>
</dbReference>
<reference evidence="2 3" key="1">
    <citation type="journal article" date="2012" name="J. Bacteriol.">
        <title>Draft Genome Sequence of Novosphingobium nitrogenifigens Y88T.</title>
        <authorList>
            <person name="Strabala T.J."/>
            <person name="Macdonald L."/>
            <person name="Liu V."/>
            <person name="Smit A.M."/>
        </authorList>
    </citation>
    <scope>NUCLEOTIDE SEQUENCE [LARGE SCALE GENOMIC DNA]</scope>
    <source>
        <strain evidence="2 3">DSM 19370</strain>
    </source>
</reference>